<feature type="transmembrane region" description="Helical" evidence="1">
    <location>
        <begin position="341"/>
        <end position="363"/>
    </location>
</feature>
<feature type="transmembrane region" description="Helical" evidence="1">
    <location>
        <begin position="227"/>
        <end position="248"/>
    </location>
</feature>
<dbReference type="PANTHER" id="PTHR47797:SF1">
    <property type="entry name" value="CYTOCHROME B561 DOMAIN-CONTAINING PROTEIN-RELATED"/>
    <property type="match status" value="1"/>
</dbReference>
<gene>
    <name evidence="3" type="ORF">B0T16DRAFT_303937</name>
</gene>
<feature type="domain" description="Cellobiose dehydrogenase-like cytochrome" evidence="2">
    <location>
        <begin position="11"/>
        <end position="169"/>
    </location>
</feature>
<feature type="non-terminal residue" evidence="3">
    <location>
        <position position="1"/>
    </location>
</feature>
<feature type="transmembrane region" description="Helical" evidence="1">
    <location>
        <begin position="311"/>
        <end position="329"/>
    </location>
</feature>
<dbReference type="InterPro" id="IPR015920">
    <property type="entry name" value="Cellobiose_DH-like_cyt"/>
</dbReference>
<keyword evidence="4" id="KW-1185">Reference proteome</keyword>
<dbReference type="Pfam" id="PF16010">
    <property type="entry name" value="CDH-cyt"/>
    <property type="match status" value="1"/>
</dbReference>
<sequence length="373" mass="40244">ALAASSTLYVPDSNTTISINIPPSSDDVNIYIATPDYFQYTAVGFGSLMTNSLLLIAYPSADNSRITLSPRLALDGYTEPLYDPTVRFTIHYPSSGIHAHEMILNATCHNCRSSESESSPAIYLDPSSPSQPMIFASGPPSNLRSDDPSAPLRRHVLHGRFTIDLPRATGPGGIPLPEPKTLGAALTGSVAATPRSKASLAHGIVFAVATLVIAPADMVLAGALRRWPVLHAISALIYVALVVGALVPGVEISREHFATANYQSGHQVLGLLGVGMLFGMFLFGVVMGVLRRGAKKRGEDVNRGDSFLGKIHRWTGRLVWVVFVVNGGLGLRLAERNYLFMMGYGVLVGAVFLVGLPIWFLIWRCSKYQREKE</sequence>
<dbReference type="Proteomes" id="UP001174936">
    <property type="component" value="Unassembled WGS sequence"/>
</dbReference>
<evidence type="ECO:0000313" key="3">
    <source>
        <dbReference type="EMBL" id="KAK0641474.1"/>
    </source>
</evidence>
<dbReference type="Gene3D" id="1.20.120.1770">
    <property type="match status" value="1"/>
</dbReference>
<comment type="caution">
    <text evidence="3">The sequence shown here is derived from an EMBL/GenBank/DDBJ whole genome shotgun (WGS) entry which is preliminary data.</text>
</comment>
<name>A0AA39XWC0_9PEZI</name>
<dbReference type="SUPFAM" id="SSF49344">
    <property type="entry name" value="CBD9-like"/>
    <property type="match status" value="1"/>
</dbReference>
<reference evidence="3" key="1">
    <citation type="submission" date="2023-06" db="EMBL/GenBank/DDBJ databases">
        <title>Genome-scale phylogeny and comparative genomics of the fungal order Sordariales.</title>
        <authorList>
            <consortium name="Lawrence Berkeley National Laboratory"/>
            <person name="Hensen N."/>
            <person name="Bonometti L."/>
            <person name="Westerberg I."/>
            <person name="Brannstrom I.O."/>
            <person name="Guillou S."/>
            <person name="Cros-Aarteil S."/>
            <person name="Calhoun S."/>
            <person name="Haridas S."/>
            <person name="Kuo A."/>
            <person name="Mondo S."/>
            <person name="Pangilinan J."/>
            <person name="Riley R."/>
            <person name="Labutti K."/>
            <person name="Andreopoulos B."/>
            <person name="Lipzen A."/>
            <person name="Chen C."/>
            <person name="Yanf M."/>
            <person name="Daum C."/>
            <person name="Ng V."/>
            <person name="Clum A."/>
            <person name="Steindorff A."/>
            <person name="Ohm R."/>
            <person name="Martin F."/>
            <person name="Silar P."/>
            <person name="Natvig D."/>
            <person name="Lalanne C."/>
            <person name="Gautier V."/>
            <person name="Ament-Velasquez S.L."/>
            <person name="Kruys A."/>
            <person name="Hutchinson M.I."/>
            <person name="Powell A.J."/>
            <person name="Barry K."/>
            <person name="Miller A.N."/>
            <person name="Grigoriev I.V."/>
            <person name="Debuchy R."/>
            <person name="Gladieux P."/>
            <person name="Thoren M.H."/>
            <person name="Johannesson H."/>
        </authorList>
    </citation>
    <scope>NUCLEOTIDE SEQUENCE</scope>
    <source>
        <strain evidence="3">SMH2532-1</strain>
    </source>
</reference>
<accession>A0AA39XWC0</accession>
<dbReference type="CDD" id="cd09630">
    <property type="entry name" value="CDH_like_cytochrome"/>
    <property type="match status" value="1"/>
</dbReference>
<proteinExistence type="predicted"/>
<dbReference type="Gene3D" id="2.60.40.1210">
    <property type="entry name" value="Cellobiose dehydrogenase, cytochrome domain"/>
    <property type="match status" value="1"/>
</dbReference>
<feature type="transmembrane region" description="Helical" evidence="1">
    <location>
        <begin position="200"/>
        <end position="220"/>
    </location>
</feature>
<keyword evidence="1" id="KW-0812">Transmembrane</keyword>
<dbReference type="PANTHER" id="PTHR47797">
    <property type="entry name" value="DEHYDROGENASE, PUTATIVE (AFU_ORTHOLOGUE AFUA_8G05805)-RELATED"/>
    <property type="match status" value="1"/>
</dbReference>
<dbReference type="AlphaFoldDB" id="A0AA39XWC0"/>
<evidence type="ECO:0000259" key="2">
    <source>
        <dbReference type="Pfam" id="PF16010"/>
    </source>
</evidence>
<dbReference type="CDD" id="cd08760">
    <property type="entry name" value="Cyt_b561_FRRS1_like"/>
    <property type="match status" value="1"/>
</dbReference>
<evidence type="ECO:0000256" key="1">
    <source>
        <dbReference type="SAM" id="Phobius"/>
    </source>
</evidence>
<feature type="non-terminal residue" evidence="3">
    <location>
        <position position="373"/>
    </location>
</feature>
<protein>
    <recommendedName>
        <fullName evidence="2">Cellobiose dehydrogenase-like cytochrome domain-containing protein</fullName>
    </recommendedName>
</protein>
<feature type="transmembrane region" description="Helical" evidence="1">
    <location>
        <begin position="268"/>
        <end position="290"/>
    </location>
</feature>
<organism evidence="3 4">
    <name type="scientific">Cercophora newfieldiana</name>
    <dbReference type="NCBI Taxonomy" id="92897"/>
    <lineage>
        <taxon>Eukaryota</taxon>
        <taxon>Fungi</taxon>
        <taxon>Dikarya</taxon>
        <taxon>Ascomycota</taxon>
        <taxon>Pezizomycotina</taxon>
        <taxon>Sordariomycetes</taxon>
        <taxon>Sordariomycetidae</taxon>
        <taxon>Sordariales</taxon>
        <taxon>Lasiosphaeriaceae</taxon>
        <taxon>Cercophora</taxon>
    </lineage>
</organism>
<dbReference type="EMBL" id="JAULSV010000006">
    <property type="protein sequence ID" value="KAK0641474.1"/>
    <property type="molecule type" value="Genomic_DNA"/>
</dbReference>
<keyword evidence="1" id="KW-0472">Membrane</keyword>
<keyword evidence="1" id="KW-1133">Transmembrane helix</keyword>
<evidence type="ECO:0000313" key="4">
    <source>
        <dbReference type="Proteomes" id="UP001174936"/>
    </source>
</evidence>